<dbReference type="KEGG" id="sari:H5J25_17895"/>
<dbReference type="EMBL" id="CP061035">
    <property type="protein sequence ID" value="QQV77174.1"/>
    <property type="molecule type" value="Genomic_DNA"/>
</dbReference>
<dbReference type="PANTHER" id="PTHR46732:SF8">
    <property type="entry name" value="ATP-DEPENDENT PROTEASE LA (LON) DOMAIN PROTEIN"/>
    <property type="match status" value="1"/>
</dbReference>
<keyword evidence="1" id="KW-0472">Membrane</keyword>
<dbReference type="RefSeq" id="WP_202093422.1">
    <property type="nucleotide sequence ID" value="NZ_CP061035.1"/>
</dbReference>
<dbReference type="PROSITE" id="PS51787">
    <property type="entry name" value="LON_N"/>
    <property type="match status" value="1"/>
</dbReference>
<accession>A0A974NUH3</accession>
<dbReference type="InterPro" id="IPR046336">
    <property type="entry name" value="Lon_prtase_N_sf"/>
</dbReference>
<feature type="transmembrane region" description="Helical" evidence="1">
    <location>
        <begin position="12"/>
        <end position="32"/>
    </location>
</feature>
<reference evidence="4" key="1">
    <citation type="submission" date="2020-09" db="EMBL/GenBank/DDBJ databases">
        <title>Sphingomonas sp., a new species isolated from pork steak.</title>
        <authorList>
            <person name="Heidler von Heilborn D."/>
        </authorList>
    </citation>
    <scope>NUCLEOTIDE SEQUENCE [LARGE SCALE GENOMIC DNA]</scope>
</reference>
<feature type="domain" description="Lon N-terminal" evidence="2">
    <location>
        <begin position="11"/>
        <end position="202"/>
    </location>
</feature>
<sequence>MIAPANGTTRLSVFPLPGALLFPGMHLPLHIFEPRYRAMMMDAMARDRRIGMIQPRPGAYAPNEPPPLFEIGCVGKIAEFEALDDGRYNLILEGVSLFRIVRELDVTTAFRQVEAELLPVLATDDTLSLSRRSSLELESRRFADAQGYAVDWEAVTRLDDEALVNGIAQIAPFDVAAKQALLEAGAIEERAELIIQLMQFFGRHDGEESVTLQ</sequence>
<keyword evidence="1" id="KW-0812">Transmembrane</keyword>
<name>A0A974NUH3_9SPHN</name>
<evidence type="ECO:0000313" key="3">
    <source>
        <dbReference type="EMBL" id="QQV77174.1"/>
    </source>
</evidence>
<dbReference type="Gene3D" id="2.30.130.40">
    <property type="entry name" value="LON domain-like"/>
    <property type="match status" value="1"/>
</dbReference>
<gene>
    <name evidence="3" type="ORF">H5J25_17895</name>
</gene>
<dbReference type="AlphaFoldDB" id="A0A974NUH3"/>
<dbReference type="SMART" id="SM00464">
    <property type="entry name" value="LON"/>
    <property type="match status" value="1"/>
</dbReference>
<dbReference type="InterPro" id="IPR015947">
    <property type="entry name" value="PUA-like_sf"/>
</dbReference>
<dbReference type="Proteomes" id="UP000595894">
    <property type="component" value="Chromosome"/>
</dbReference>
<dbReference type="SUPFAM" id="SSF88697">
    <property type="entry name" value="PUA domain-like"/>
    <property type="match status" value="1"/>
</dbReference>
<organism evidence="3 4">
    <name type="scientific">Sphingomonas aliaeris</name>
    <dbReference type="NCBI Taxonomy" id="2759526"/>
    <lineage>
        <taxon>Bacteria</taxon>
        <taxon>Pseudomonadati</taxon>
        <taxon>Pseudomonadota</taxon>
        <taxon>Alphaproteobacteria</taxon>
        <taxon>Sphingomonadales</taxon>
        <taxon>Sphingomonadaceae</taxon>
        <taxon>Sphingomonas</taxon>
    </lineage>
</organism>
<dbReference type="PANTHER" id="PTHR46732">
    <property type="entry name" value="ATP-DEPENDENT PROTEASE LA (LON) DOMAIN PROTEIN"/>
    <property type="match status" value="1"/>
</dbReference>
<keyword evidence="4" id="KW-1185">Reference proteome</keyword>
<evidence type="ECO:0000259" key="2">
    <source>
        <dbReference type="PROSITE" id="PS51787"/>
    </source>
</evidence>
<proteinExistence type="predicted"/>
<keyword evidence="1" id="KW-1133">Transmembrane helix</keyword>
<dbReference type="Pfam" id="PF02190">
    <property type="entry name" value="LON_substr_bdg"/>
    <property type="match status" value="1"/>
</dbReference>
<protein>
    <submittedName>
        <fullName evidence="3">LON peptidase substrate-binding domain-containing protein</fullName>
    </submittedName>
</protein>
<evidence type="ECO:0000256" key="1">
    <source>
        <dbReference type="SAM" id="Phobius"/>
    </source>
</evidence>
<dbReference type="InterPro" id="IPR003111">
    <property type="entry name" value="Lon_prtase_N"/>
</dbReference>
<evidence type="ECO:0000313" key="4">
    <source>
        <dbReference type="Proteomes" id="UP000595894"/>
    </source>
</evidence>